<accession>A0ABP6NQ63</accession>
<dbReference type="EMBL" id="BAAAUG010000279">
    <property type="protein sequence ID" value="GAA3155569.1"/>
    <property type="molecule type" value="Genomic_DNA"/>
</dbReference>
<organism evidence="1 2">
    <name type="scientific">Streptomyces rectiviolaceus</name>
    <dbReference type="NCBI Taxonomy" id="332591"/>
    <lineage>
        <taxon>Bacteria</taxon>
        <taxon>Bacillati</taxon>
        <taxon>Actinomycetota</taxon>
        <taxon>Actinomycetes</taxon>
        <taxon>Kitasatosporales</taxon>
        <taxon>Streptomycetaceae</taxon>
        <taxon>Streptomyces</taxon>
    </lineage>
</organism>
<reference evidence="2" key="1">
    <citation type="journal article" date="2019" name="Int. J. Syst. Evol. Microbiol.">
        <title>The Global Catalogue of Microorganisms (GCM) 10K type strain sequencing project: providing services to taxonomists for standard genome sequencing and annotation.</title>
        <authorList>
            <consortium name="The Broad Institute Genomics Platform"/>
            <consortium name="The Broad Institute Genome Sequencing Center for Infectious Disease"/>
            <person name="Wu L."/>
            <person name="Ma J."/>
        </authorList>
    </citation>
    <scope>NUCLEOTIDE SEQUENCE [LARGE SCALE GENOMIC DNA]</scope>
    <source>
        <strain evidence="2">JCM 9092</strain>
    </source>
</reference>
<dbReference type="Proteomes" id="UP001501637">
    <property type="component" value="Unassembled WGS sequence"/>
</dbReference>
<evidence type="ECO:0000313" key="2">
    <source>
        <dbReference type="Proteomes" id="UP001501637"/>
    </source>
</evidence>
<dbReference type="RefSeq" id="WP_344531114.1">
    <property type="nucleotide sequence ID" value="NZ_BAAAUG010000279.1"/>
</dbReference>
<comment type="caution">
    <text evidence="1">The sequence shown here is derived from an EMBL/GenBank/DDBJ whole genome shotgun (WGS) entry which is preliminary data.</text>
</comment>
<name>A0ABP6NQ63_9ACTN</name>
<gene>
    <name evidence="1" type="ORF">GCM10010449_85070</name>
</gene>
<sequence length="95" mass="10425">MTRPDDDRIHADPITVTALGNIPPDAISFSTLAPDAVETGNIIEDLRNGDPKMVEALILTALARTTLNGVTDMGKEQARHYLDLYKQHVIDEAQQ</sequence>
<protein>
    <submittedName>
        <fullName evidence="1">Uncharacterized protein</fullName>
    </submittedName>
</protein>
<keyword evidence="2" id="KW-1185">Reference proteome</keyword>
<proteinExistence type="predicted"/>
<evidence type="ECO:0000313" key="1">
    <source>
        <dbReference type="EMBL" id="GAA3155569.1"/>
    </source>
</evidence>